<evidence type="ECO:0000256" key="1">
    <source>
        <dbReference type="SAM" id="MobiDB-lite"/>
    </source>
</evidence>
<evidence type="ECO:0000313" key="3">
    <source>
        <dbReference type="Proteomes" id="UP001054252"/>
    </source>
</evidence>
<dbReference type="Proteomes" id="UP001054252">
    <property type="component" value="Unassembled WGS sequence"/>
</dbReference>
<sequence length="104" mass="11623">MVLKPGPARSVEPVEPDPGLKTGRFHALARFASWPALARQTRQTRSKLPTRPTRRAIPLPHPCSISREFIGISPQQSPPHHLRQSGLISLLHFRQDLTSSHSLI</sequence>
<feature type="region of interest" description="Disordered" evidence="1">
    <location>
        <begin position="39"/>
        <end position="60"/>
    </location>
</feature>
<name>A0AAV5J8D7_9ROSI</name>
<dbReference type="EMBL" id="BPVZ01000026">
    <property type="protein sequence ID" value="GKV07145.1"/>
    <property type="molecule type" value="Genomic_DNA"/>
</dbReference>
<organism evidence="2 3">
    <name type="scientific">Rubroshorea leprosula</name>
    <dbReference type="NCBI Taxonomy" id="152421"/>
    <lineage>
        <taxon>Eukaryota</taxon>
        <taxon>Viridiplantae</taxon>
        <taxon>Streptophyta</taxon>
        <taxon>Embryophyta</taxon>
        <taxon>Tracheophyta</taxon>
        <taxon>Spermatophyta</taxon>
        <taxon>Magnoliopsida</taxon>
        <taxon>eudicotyledons</taxon>
        <taxon>Gunneridae</taxon>
        <taxon>Pentapetalae</taxon>
        <taxon>rosids</taxon>
        <taxon>malvids</taxon>
        <taxon>Malvales</taxon>
        <taxon>Dipterocarpaceae</taxon>
        <taxon>Rubroshorea</taxon>
    </lineage>
</organism>
<dbReference type="AlphaFoldDB" id="A0AAV5J8D7"/>
<gene>
    <name evidence="2" type="ORF">SLEP1_g18946</name>
</gene>
<proteinExistence type="predicted"/>
<evidence type="ECO:0000313" key="2">
    <source>
        <dbReference type="EMBL" id="GKV07145.1"/>
    </source>
</evidence>
<keyword evidence="3" id="KW-1185">Reference proteome</keyword>
<accession>A0AAV5J8D7</accession>
<comment type="caution">
    <text evidence="2">The sequence shown here is derived from an EMBL/GenBank/DDBJ whole genome shotgun (WGS) entry which is preliminary data.</text>
</comment>
<protein>
    <submittedName>
        <fullName evidence="2">Uncharacterized protein</fullName>
    </submittedName>
</protein>
<reference evidence="2 3" key="1">
    <citation type="journal article" date="2021" name="Commun. Biol.">
        <title>The genome of Shorea leprosula (Dipterocarpaceae) highlights the ecological relevance of drought in aseasonal tropical rainforests.</title>
        <authorList>
            <person name="Ng K.K.S."/>
            <person name="Kobayashi M.J."/>
            <person name="Fawcett J.A."/>
            <person name="Hatakeyama M."/>
            <person name="Paape T."/>
            <person name="Ng C.H."/>
            <person name="Ang C.C."/>
            <person name="Tnah L.H."/>
            <person name="Lee C.T."/>
            <person name="Nishiyama T."/>
            <person name="Sese J."/>
            <person name="O'Brien M.J."/>
            <person name="Copetti D."/>
            <person name="Mohd Noor M.I."/>
            <person name="Ong R.C."/>
            <person name="Putra M."/>
            <person name="Sireger I.Z."/>
            <person name="Indrioko S."/>
            <person name="Kosugi Y."/>
            <person name="Izuno A."/>
            <person name="Isagi Y."/>
            <person name="Lee S.L."/>
            <person name="Shimizu K.K."/>
        </authorList>
    </citation>
    <scope>NUCLEOTIDE SEQUENCE [LARGE SCALE GENOMIC DNA]</scope>
    <source>
        <strain evidence="2">214</strain>
    </source>
</reference>